<proteinExistence type="predicted"/>
<evidence type="ECO:0000313" key="1">
    <source>
        <dbReference type="EMBL" id="HFW32591.1"/>
    </source>
</evidence>
<name>A0A7C3MB96_ARCFL</name>
<sequence length="192" mass="22990">MKTERLLVLAKTYPTVSRKYEHLVCIAGLTEDNEWRRIYPVPWQLFWTGSEQKFKKKTWIEYKLESDKPSDRRPESRKIDWNSIKVLEEEDFREIKRRLDENLVNLDEIQKKTDSEVSLCVIKPIIKDFSWEESDYGAKLVKKSQQLTLTDGQSAVKIKPIDKKFKYVFHCCRDCNKEHRIMCEDWELGILV</sequence>
<protein>
    <submittedName>
        <fullName evidence="1">Uncharacterized protein</fullName>
    </submittedName>
</protein>
<dbReference type="AlphaFoldDB" id="A0A7C3MB96"/>
<comment type="caution">
    <text evidence="1">The sequence shown here is derived from an EMBL/GenBank/DDBJ whole genome shotgun (WGS) entry which is preliminary data.</text>
</comment>
<dbReference type="EMBL" id="DTLB01000038">
    <property type="protein sequence ID" value="HFW32591.1"/>
    <property type="molecule type" value="Genomic_DNA"/>
</dbReference>
<accession>A0A7C3MB96</accession>
<gene>
    <name evidence="1" type="ORF">ENW66_06525</name>
</gene>
<organism evidence="1">
    <name type="scientific">Archaeoglobus fulgidus</name>
    <dbReference type="NCBI Taxonomy" id="2234"/>
    <lineage>
        <taxon>Archaea</taxon>
        <taxon>Methanobacteriati</taxon>
        <taxon>Methanobacteriota</taxon>
        <taxon>Archaeoglobi</taxon>
        <taxon>Archaeoglobales</taxon>
        <taxon>Archaeoglobaceae</taxon>
        <taxon>Archaeoglobus</taxon>
    </lineage>
</organism>
<reference evidence="1" key="1">
    <citation type="journal article" date="2020" name="mSystems">
        <title>Genome- and Community-Level Interaction Insights into Carbon Utilization and Element Cycling Functions of Hydrothermarchaeota in Hydrothermal Sediment.</title>
        <authorList>
            <person name="Zhou Z."/>
            <person name="Liu Y."/>
            <person name="Xu W."/>
            <person name="Pan J."/>
            <person name="Luo Z.H."/>
            <person name="Li M."/>
        </authorList>
    </citation>
    <scope>NUCLEOTIDE SEQUENCE [LARGE SCALE GENOMIC DNA]</scope>
    <source>
        <strain evidence="1">SpSt-87</strain>
    </source>
</reference>